<dbReference type="Gene3D" id="1.10.10.10">
    <property type="entry name" value="Winged helix-like DNA-binding domain superfamily/Winged helix DNA-binding domain"/>
    <property type="match status" value="1"/>
</dbReference>
<organism evidence="5 6">
    <name type="scientific">Candidatus Wolfebacteria bacterium GW2011_GWC1_43_10</name>
    <dbReference type="NCBI Taxonomy" id="1619011"/>
    <lineage>
        <taxon>Bacteria</taxon>
        <taxon>Candidatus Wolfeibacteriota</taxon>
    </lineage>
</organism>
<keyword evidence="2" id="KW-0238">DNA-binding</keyword>
<sequence length="89" mass="10312">MEELRRLEKILKALANKRRLVILRFLKKNKKASVGEIAEEIGISFKSTSKHLTVLSAVDVVEKEQKSLTMFYYISDNQHQIVRLILSII</sequence>
<proteinExistence type="predicted"/>
<evidence type="ECO:0000256" key="2">
    <source>
        <dbReference type="ARBA" id="ARBA00023125"/>
    </source>
</evidence>
<dbReference type="InterPro" id="IPR036388">
    <property type="entry name" value="WH-like_DNA-bd_sf"/>
</dbReference>
<dbReference type="GO" id="GO:0003700">
    <property type="term" value="F:DNA-binding transcription factor activity"/>
    <property type="evidence" value="ECO:0007669"/>
    <property type="project" value="InterPro"/>
</dbReference>
<dbReference type="PANTHER" id="PTHR43132">
    <property type="entry name" value="ARSENICAL RESISTANCE OPERON REPRESSOR ARSR-RELATED"/>
    <property type="match status" value="1"/>
</dbReference>
<evidence type="ECO:0000313" key="5">
    <source>
        <dbReference type="EMBL" id="KKS82402.1"/>
    </source>
</evidence>
<evidence type="ECO:0000256" key="3">
    <source>
        <dbReference type="ARBA" id="ARBA00023163"/>
    </source>
</evidence>
<dbReference type="GO" id="GO:0003677">
    <property type="term" value="F:DNA binding"/>
    <property type="evidence" value="ECO:0007669"/>
    <property type="project" value="UniProtKB-KW"/>
</dbReference>
<dbReference type="EMBL" id="LCFA01000010">
    <property type="protein sequence ID" value="KKS82402.1"/>
    <property type="molecule type" value="Genomic_DNA"/>
</dbReference>
<comment type="caution">
    <text evidence="5">The sequence shown here is derived from an EMBL/GenBank/DDBJ whole genome shotgun (WGS) entry which is preliminary data.</text>
</comment>
<evidence type="ECO:0000259" key="4">
    <source>
        <dbReference type="PROSITE" id="PS50987"/>
    </source>
</evidence>
<dbReference type="NCBIfam" id="NF033788">
    <property type="entry name" value="HTH_metalloreg"/>
    <property type="match status" value="1"/>
</dbReference>
<accession>A0A0G1CA25</accession>
<dbReference type="PROSITE" id="PS50987">
    <property type="entry name" value="HTH_ARSR_2"/>
    <property type="match status" value="1"/>
</dbReference>
<keyword evidence="3" id="KW-0804">Transcription</keyword>
<keyword evidence="1" id="KW-0805">Transcription regulation</keyword>
<evidence type="ECO:0000256" key="1">
    <source>
        <dbReference type="ARBA" id="ARBA00023015"/>
    </source>
</evidence>
<dbReference type="AlphaFoldDB" id="A0A0G1CA25"/>
<dbReference type="InterPro" id="IPR051011">
    <property type="entry name" value="Metal_resp_trans_reg"/>
</dbReference>
<name>A0A0G1CA25_9BACT</name>
<dbReference type="Proteomes" id="UP000034810">
    <property type="component" value="Unassembled WGS sequence"/>
</dbReference>
<dbReference type="InterPro" id="IPR036390">
    <property type="entry name" value="WH_DNA-bd_sf"/>
</dbReference>
<reference evidence="5 6" key="1">
    <citation type="journal article" date="2015" name="Nature">
        <title>rRNA introns, odd ribosomes, and small enigmatic genomes across a large radiation of phyla.</title>
        <authorList>
            <person name="Brown C.T."/>
            <person name="Hug L.A."/>
            <person name="Thomas B.C."/>
            <person name="Sharon I."/>
            <person name="Castelle C.J."/>
            <person name="Singh A."/>
            <person name="Wilkins M.J."/>
            <person name="Williams K.H."/>
            <person name="Banfield J.F."/>
        </authorList>
    </citation>
    <scope>NUCLEOTIDE SEQUENCE [LARGE SCALE GENOMIC DNA]</scope>
</reference>
<dbReference type="InterPro" id="IPR001845">
    <property type="entry name" value="HTH_ArsR_DNA-bd_dom"/>
</dbReference>
<evidence type="ECO:0000313" key="6">
    <source>
        <dbReference type="Proteomes" id="UP000034810"/>
    </source>
</evidence>
<dbReference type="InterPro" id="IPR011991">
    <property type="entry name" value="ArsR-like_HTH"/>
</dbReference>
<feature type="domain" description="HTH arsR-type" evidence="4">
    <location>
        <begin position="1"/>
        <end position="89"/>
    </location>
</feature>
<dbReference type="Pfam" id="PF12840">
    <property type="entry name" value="HTH_20"/>
    <property type="match status" value="1"/>
</dbReference>
<dbReference type="SMART" id="SM00418">
    <property type="entry name" value="HTH_ARSR"/>
    <property type="match status" value="1"/>
</dbReference>
<dbReference type="CDD" id="cd00090">
    <property type="entry name" value="HTH_ARSR"/>
    <property type="match status" value="1"/>
</dbReference>
<dbReference type="PANTHER" id="PTHR43132:SF2">
    <property type="entry name" value="ARSENICAL RESISTANCE OPERON REPRESSOR ARSR-RELATED"/>
    <property type="match status" value="1"/>
</dbReference>
<protein>
    <submittedName>
        <fullName evidence="5">Transcriptional regulator, ArsR family</fullName>
    </submittedName>
</protein>
<dbReference type="SUPFAM" id="SSF46785">
    <property type="entry name" value="Winged helix' DNA-binding domain"/>
    <property type="match status" value="1"/>
</dbReference>
<gene>
    <name evidence="5" type="ORF">UV58_C0010G0022</name>
</gene>